<comment type="caution">
    <text evidence="2">The sequence shown here is derived from an EMBL/GenBank/DDBJ whole genome shotgun (WGS) entry which is preliminary data.</text>
</comment>
<feature type="region of interest" description="Disordered" evidence="1">
    <location>
        <begin position="92"/>
        <end position="122"/>
    </location>
</feature>
<protein>
    <submittedName>
        <fullName evidence="2">Uncharacterized protein</fullName>
    </submittedName>
</protein>
<feature type="non-terminal residue" evidence="2">
    <location>
        <position position="1"/>
    </location>
</feature>
<reference evidence="2" key="1">
    <citation type="journal article" date="2019" name="Sci. Rep.">
        <title>Draft genome of Tanacetum cinerariifolium, the natural source of mosquito coil.</title>
        <authorList>
            <person name="Yamashiro T."/>
            <person name="Shiraishi A."/>
            <person name="Satake H."/>
            <person name="Nakayama K."/>
        </authorList>
    </citation>
    <scope>NUCLEOTIDE SEQUENCE</scope>
</reference>
<feature type="region of interest" description="Disordered" evidence="1">
    <location>
        <begin position="1"/>
        <end position="73"/>
    </location>
</feature>
<gene>
    <name evidence="2" type="ORF">Tci_867588</name>
</gene>
<organism evidence="2">
    <name type="scientific">Tanacetum cinerariifolium</name>
    <name type="common">Dalmatian daisy</name>
    <name type="synonym">Chrysanthemum cinerariifolium</name>
    <dbReference type="NCBI Taxonomy" id="118510"/>
    <lineage>
        <taxon>Eukaryota</taxon>
        <taxon>Viridiplantae</taxon>
        <taxon>Streptophyta</taxon>
        <taxon>Embryophyta</taxon>
        <taxon>Tracheophyta</taxon>
        <taxon>Spermatophyta</taxon>
        <taxon>Magnoliopsida</taxon>
        <taxon>eudicotyledons</taxon>
        <taxon>Gunneridae</taxon>
        <taxon>Pentapetalae</taxon>
        <taxon>asterids</taxon>
        <taxon>campanulids</taxon>
        <taxon>Asterales</taxon>
        <taxon>Asteraceae</taxon>
        <taxon>Asteroideae</taxon>
        <taxon>Anthemideae</taxon>
        <taxon>Anthemidinae</taxon>
        <taxon>Tanacetum</taxon>
    </lineage>
</organism>
<dbReference type="AlphaFoldDB" id="A0A699SEL2"/>
<sequence length="176" mass="18262">VSRRRARIAQSSALPTVADKPVSRVRDDSQGEACPTDSGFIADQDRATIAKSSTLPRDSAPRVTSPAAEEGTQEVEINRLKDRVKILEDKKGVIGDKSGDDAPIKGRSTNEGEAPAERISNESEEIARVLTSMDAATVLAGEANAPTGSGFIPTVGPPATIVSTGSEVGPTATPIV</sequence>
<dbReference type="EMBL" id="BKCJ011155445">
    <property type="protein sequence ID" value="GFC95618.1"/>
    <property type="molecule type" value="Genomic_DNA"/>
</dbReference>
<accession>A0A699SEL2</accession>
<proteinExistence type="predicted"/>
<name>A0A699SEL2_TANCI</name>
<evidence type="ECO:0000256" key="1">
    <source>
        <dbReference type="SAM" id="MobiDB-lite"/>
    </source>
</evidence>
<evidence type="ECO:0000313" key="2">
    <source>
        <dbReference type="EMBL" id="GFC95618.1"/>
    </source>
</evidence>